<dbReference type="Pfam" id="PF00293">
    <property type="entry name" value="NUDIX"/>
    <property type="match status" value="1"/>
</dbReference>
<proteinExistence type="inferred from homology"/>
<evidence type="ECO:0000313" key="13">
    <source>
        <dbReference type="EMBL" id="PJC01069.1"/>
    </source>
</evidence>
<comment type="caution">
    <text evidence="13">The sequence shown here is derived from an EMBL/GenBank/DDBJ whole genome shotgun (WGS) entry which is preliminary data.</text>
</comment>
<dbReference type="Proteomes" id="UP000230136">
    <property type="component" value="Unassembled WGS sequence"/>
</dbReference>
<evidence type="ECO:0000256" key="8">
    <source>
        <dbReference type="ARBA" id="ARBA00022842"/>
    </source>
</evidence>
<dbReference type="GO" id="GO:0008413">
    <property type="term" value="F:8-oxo-7,8-dihydroguanosine triphosphate pyrophosphatase activity"/>
    <property type="evidence" value="ECO:0007669"/>
    <property type="project" value="TreeGrafter"/>
</dbReference>
<dbReference type="CDD" id="cd02883">
    <property type="entry name" value="NUDIX_Hydrolase"/>
    <property type="match status" value="1"/>
</dbReference>
<organism evidence="13 14">
    <name type="scientific">Candidatus Komeilibacteria bacterium CG_4_9_14_0_8_um_filter_36_9</name>
    <dbReference type="NCBI Taxonomy" id="1974473"/>
    <lineage>
        <taxon>Bacteria</taxon>
        <taxon>Candidatus Komeiliibacteriota</taxon>
    </lineage>
</organism>
<comment type="catalytic activity">
    <reaction evidence="10">
        <text>8-oxo-dGTP + H2O = 8-oxo-dGMP + diphosphate + H(+)</text>
        <dbReference type="Rhea" id="RHEA:31575"/>
        <dbReference type="ChEBI" id="CHEBI:15377"/>
        <dbReference type="ChEBI" id="CHEBI:15378"/>
        <dbReference type="ChEBI" id="CHEBI:33019"/>
        <dbReference type="ChEBI" id="CHEBI:63224"/>
        <dbReference type="ChEBI" id="CHEBI:77896"/>
        <dbReference type="EC" id="3.6.1.55"/>
    </reaction>
</comment>
<evidence type="ECO:0000256" key="1">
    <source>
        <dbReference type="ARBA" id="ARBA00001946"/>
    </source>
</evidence>
<evidence type="ECO:0000256" key="7">
    <source>
        <dbReference type="ARBA" id="ARBA00022801"/>
    </source>
</evidence>
<dbReference type="GO" id="GO:0035539">
    <property type="term" value="F:8-oxo-7,8-dihydrodeoxyguanosine triphosphate pyrophosphatase activity"/>
    <property type="evidence" value="ECO:0007669"/>
    <property type="project" value="UniProtKB-EC"/>
</dbReference>
<dbReference type="GO" id="GO:0044715">
    <property type="term" value="F:8-oxo-dGDP phosphatase activity"/>
    <property type="evidence" value="ECO:0007669"/>
    <property type="project" value="TreeGrafter"/>
</dbReference>
<keyword evidence="7" id="KW-0378">Hydrolase</keyword>
<keyword evidence="6" id="KW-0227">DNA damage</keyword>
<dbReference type="SUPFAM" id="SSF55811">
    <property type="entry name" value="Nudix"/>
    <property type="match status" value="1"/>
</dbReference>
<dbReference type="AlphaFoldDB" id="A0A2M8DQ69"/>
<dbReference type="GO" id="GO:0006260">
    <property type="term" value="P:DNA replication"/>
    <property type="evidence" value="ECO:0007669"/>
    <property type="project" value="UniProtKB-KW"/>
</dbReference>
<dbReference type="Gene3D" id="3.90.79.10">
    <property type="entry name" value="Nucleoside Triphosphate Pyrophosphohydrolase"/>
    <property type="match status" value="1"/>
</dbReference>
<evidence type="ECO:0000256" key="2">
    <source>
        <dbReference type="ARBA" id="ARBA00005582"/>
    </source>
</evidence>
<protein>
    <recommendedName>
        <fullName evidence="11">8-oxo-dGTP diphosphatase</fullName>
        <ecNumber evidence="11">3.6.1.55</ecNumber>
    </recommendedName>
</protein>
<keyword evidence="5" id="KW-0479">Metal-binding</keyword>
<dbReference type="GO" id="GO:0046872">
    <property type="term" value="F:metal ion binding"/>
    <property type="evidence" value="ECO:0007669"/>
    <property type="project" value="UniProtKB-KW"/>
</dbReference>
<dbReference type="GO" id="GO:0044716">
    <property type="term" value="F:8-oxo-GDP phosphatase activity"/>
    <property type="evidence" value="ECO:0007669"/>
    <property type="project" value="TreeGrafter"/>
</dbReference>
<comment type="similarity">
    <text evidence="2">Belongs to the Nudix hydrolase family.</text>
</comment>
<keyword evidence="4" id="KW-0235">DNA replication</keyword>
<comment type="cofactor">
    <cofactor evidence="1">
        <name>Mg(2+)</name>
        <dbReference type="ChEBI" id="CHEBI:18420"/>
    </cofactor>
</comment>
<evidence type="ECO:0000256" key="5">
    <source>
        <dbReference type="ARBA" id="ARBA00022723"/>
    </source>
</evidence>
<dbReference type="GO" id="GO:0006281">
    <property type="term" value="P:DNA repair"/>
    <property type="evidence" value="ECO:0007669"/>
    <property type="project" value="UniProtKB-KW"/>
</dbReference>
<evidence type="ECO:0000256" key="4">
    <source>
        <dbReference type="ARBA" id="ARBA00022705"/>
    </source>
</evidence>
<sequence>MKTVVKASITKDDKYLIVLRSKDERPMPLHWDFSGGKLEENEDPIKGLKREVLEETFLKIDECILAGEYTVDIEGKTFLFKIYEAKLTSNEKNIKLNQEYQEFKWATKEEIAELTINPFLNYYLKI</sequence>
<dbReference type="InterPro" id="IPR015797">
    <property type="entry name" value="NUDIX_hydrolase-like_dom_sf"/>
</dbReference>
<reference evidence="14" key="1">
    <citation type="submission" date="2017-09" db="EMBL/GenBank/DDBJ databases">
        <title>Depth-based differentiation of microbial function through sediment-hosted aquifers and enrichment of novel symbionts in the deep terrestrial subsurface.</title>
        <authorList>
            <person name="Probst A.J."/>
            <person name="Ladd B."/>
            <person name="Jarett J.K."/>
            <person name="Geller-Mcgrath D.E."/>
            <person name="Sieber C.M.K."/>
            <person name="Emerson J.B."/>
            <person name="Anantharaman K."/>
            <person name="Thomas B.C."/>
            <person name="Malmstrom R."/>
            <person name="Stieglmeier M."/>
            <person name="Klingl A."/>
            <person name="Woyke T."/>
            <person name="Ryan C.M."/>
            <person name="Banfield J.F."/>
        </authorList>
    </citation>
    <scope>NUCLEOTIDE SEQUENCE [LARGE SCALE GENOMIC DNA]</scope>
</reference>
<dbReference type="InterPro" id="IPR047127">
    <property type="entry name" value="MutT-like"/>
</dbReference>
<evidence type="ECO:0000256" key="3">
    <source>
        <dbReference type="ARBA" id="ARBA00022457"/>
    </source>
</evidence>
<dbReference type="PANTHER" id="PTHR47707">
    <property type="entry name" value="8-OXO-DGTP DIPHOSPHATASE"/>
    <property type="match status" value="1"/>
</dbReference>
<dbReference type="PANTHER" id="PTHR47707:SF1">
    <property type="entry name" value="NUDIX HYDROLASE FAMILY PROTEIN"/>
    <property type="match status" value="1"/>
</dbReference>
<dbReference type="EMBL" id="PFSY01000204">
    <property type="protein sequence ID" value="PJC01069.1"/>
    <property type="molecule type" value="Genomic_DNA"/>
</dbReference>
<dbReference type="PROSITE" id="PS51462">
    <property type="entry name" value="NUDIX"/>
    <property type="match status" value="1"/>
</dbReference>
<name>A0A2M8DQ69_9BACT</name>
<dbReference type="InterPro" id="IPR000086">
    <property type="entry name" value="NUDIX_hydrolase_dom"/>
</dbReference>
<gene>
    <name evidence="13" type="ORF">CO073_04420</name>
</gene>
<feature type="domain" description="Nudix hydrolase" evidence="12">
    <location>
        <begin position="1"/>
        <end position="126"/>
    </location>
</feature>
<evidence type="ECO:0000256" key="11">
    <source>
        <dbReference type="ARBA" id="ARBA00038905"/>
    </source>
</evidence>
<evidence type="ECO:0000259" key="12">
    <source>
        <dbReference type="PROSITE" id="PS51462"/>
    </source>
</evidence>
<keyword evidence="8" id="KW-0460">Magnesium</keyword>
<evidence type="ECO:0000256" key="10">
    <source>
        <dbReference type="ARBA" id="ARBA00035861"/>
    </source>
</evidence>
<evidence type="ECO:0000256" key="9">
    <source>
        <dbReference type="ARBA" id="ARBA00023204"/>
    </source>
</evidence>
<keyword evidence="3" id="KW-0515">Mutator protein</keyword>
<accession>A0A2M8DQ69</accession>
<evidence type="ECO:0000313" key="14">
    <source>
        <dbReference type="Proteomes" id="UP000230136"/>
    </source>
</evidence>
<keyword evidence="9" id="KW-0234">DNA repair</keyword>
<evidence type="ECO:0000256" key="6">
    <source>
        <dbReference type="ARBA" id="ARBA00022763"/>
    </source>
</evidence>
<dbReference type="EC" id="3.6.1.55" evidence="11"/>